<dbReference type="EMBL" id="CABDVU010000001">
    <property type="protein sequence ID" value="VTN08309.1"/>
    <property type="molecule type" value="Genomic_DNA"/>
</dbReference>
<protein>
    <submittedName>
        <fullName evidence="1">Uncharacterized protein</fullName>
    </submittedName>
</protein>
<dbReference type="AlphaFoldDB" id="A0A4U9CRB0"/>
<dbReference type="Proteomes" id="UP000339249">
    <property type="component" value="Unassembled WGS sequence"/>
</dbReference>
<name>A0A4U9CRB0_RAOTE</name>
<evidence type="ECO:0000313" key="1">
    <source>
        <dbReference type="EMBL" id="VTN08309.1"/>
    </source>
</evidence>
<sequence>MDTDNNYIQNLLLATRSIPEIDELTTANLWKLTDAVKKVFPEE</sequence>
<proteinExistence type="predicted"/>
<accession>A0A4U9CRB0</accession>
<reference evidence="1 2" key="1">
    <citation type="submission" date="2019-04" db="EMBL/GenBank/DDBJ databases">
        <authorList>
            <consortium name="Pathogen Informatics"/>
        </authorList>
    </citation>
    <scope>NUCLEOTIDE SEQUENCE [LARGE SCALE GENOMIC DNA]</scope>
    <source>
        <strain evidence="1 2">NCTC9185</strain>
    </source>
</reference>
<organism evidence="1 2">
    <name type="scientific">Raoultella terrigena</name>
    <name type="common">Klebsiella terrigena</name>
    <dbReference type="NCBI Taxonomy" id="577"/>
    <lineage>
        <taxon>Bacteria</taxon>
        <taxon>Pseudomonadati</taxon>
        <taxon>Pseudomonadota</taxon>
        <taxon>Gammaproteobacteria</taxon>
        <taxon>Enterobacterales</taxon>
        <taxon>Enterobacteriaceae</taxon>
        <taxon>Klebsiella/Raoultella group</taxon>
        <taxon>Raoultella</taxon>
    </lineage>
</organism>
<evidence type="ECO:0000313" key="2">
    <source>
        <dbReference type="Proteomes" id="UP000339249"/>
    </source>
</evidence>
<gene>
    <name evidence="1" type="ORF">NCTC9185_00183</name>
</gene>